<dbReference type="Proteomes" id="UP000182584">
    <property type="component" value="Unassembled WGS sequence"/>
</dbReference>
<feature type="transmembrane region" description="Helical" evidence="1">
    <location>
        <begin position="93"/>
        <end position="115"/>
    </location>
</feature>
<evidence type="ECO:0000313" key="3">
    <source>
        <dbReference type="Proteomes" id="UP000182584"/>
    </source>
</evidence>
<gene>
    <name evidence="2" type="ORF">SAMN04487884_13219</name>
</gene>
<dbReference type="OrthoDB" id="1862600at2"/>
<feature type="transmembrane region" description="Helical" evidence="1">
    <location>
        <begin position="49"/>
        <end position="70"/>
    </location>
</feature>
<dbReference type="RefSeq" id="WP_074758442.1">
    <property type="nucleotide sequence ID" value="NZ_FOGJ01000032.1"/>
</dbReference>
<dbReference type="eggNOG" id="ENOG5030KP8">
    <property type="taxonomic scope" value="Bacteria"/>
</dbReference>
<keyword evidence="1" id="KW-1133">Transmembrane helix</keyword>
<accession>A0A1H9WNS1</accession>
<feature type="transmembrane region" description="Helical" evidence="1">
    <location>
        <begin position="127"/>
        <end position="150"/>
    </location>
</feature>
<keyword evidence="1" id="KW-0472">Membrane</keyword>
<feature type="transmembrane region" description="Helical" evidence="1">
    <location>
        <begin position="223"/>
        <end position="241"/>
    </location>
</feature>
<dbReference type="EMBL" id="FOGJ01000032">
    <property type="protein sequence ID" value="SES35474.1"/>
    <property type="molecule type" value="Genomic_DNA"/>
</dbReference>
<sequence>MKNIYISGIYRILKNRIFILGCILAFVITLVFTANLMGMTGRFERMGCAGRMIFINIAMMAFFTIFVPLYTNEEYRDGTIRNKLVAGFSQKQVYLGILFSHITALLGMTVCYFLAGVIGGAKISTELAITTVILFFAMCGYISVMEFVAMRVQKTVLVAICAFVILNLAYNIVMIGNFFLAFILKGTAYAIGRIIYNASVFGQWLIHAGFADPQTNPGNINQLIISVLIVVISILLGCIGLNKRDLK</sequence>
<dbReference type="AlphaFoldDB" id="A0A1H9WNS1"/>
<feature type="transmembrane region" description="Helical" evidence="1">
    <location>
        <begin position="17"/>
        <end position="37"/>
    </location>
</feature>
<feature type="transmembrane region" description="Helical" evidence="1">
    <location>
        <begin position="156"/>
        <end position="182"/>
    </location>
</feature>
<proteinExistence type="predicted"/>
<protein>
    <submittedName>
        <fullName evidence="2">Uncharacterized protein</fullName>
    </submittedName>
</protein>
<reference evidence="2 3" key="1">
    <citation type="submission" date="2016-10" db="EMBL/GenBank/DDBJ databases">
        <authorList>
            <person name="de Groot N.N."/>
        </authorList>
    </citation>
    <scope>NUCLEOTIDE SEQUENCE [LARGE SCALE GENOMIC DNA]</scope>
    <source>
        <strain evidence="2 3">AR40</strain>
    </source>
</reference>
<evidence type="ECO:0000313" key="2">
    <source>
        <dbReference type="EMBL" id="SES35474.1"/>
    </source>
</evidence>
<organism evidence="2 3">
    <name type="scientific">Butyrivibrio fibrisolvens</name>
    <dbReference type="NCBI Taxonomy" id="831"/>
    <lineage>
        <taxon>Bacteria</taxon>
        <taxon>Bacillati</taxon>
        <taxon>Bacillota</taxon>
        <taxon>Clostridia</taxon>
        <taxon>Lachnospirales</taxon>
        <taxon>Lachnospiraceae</taxon>
        <taxon>Butyrivibrio</taxon>
    </lineage>
</organism>
<evidence type="ECO:0000256" key="1">
    <source>
        <dbReference type="SAM" id="Phobius"/>
    </source>
</evidence>
<keyword evidence="1" id="KW-0812">Transmembrane</keyword>
<name>A0A1H9WNS1_BUTFI</name>